<dbReference type="AlphaFoldDB" id="A0A087MFU8"/>
<evidence type="ECO:0000313" key="3">
    <source>
        <dbReference type="Proteomes" id="UP000029085"/>
    </source>
</evidence>
<gene>
    <name evidence="2" type="ORF">N788_06820</name>
</gene>
<dbReference type="EMBL" id="AVCJ01000048">
    <property type="protein sequence ID" value="KFL35751.1"/>
    <property type="molecule type" value="Genomic_DNA"/>
</dbReference>
<dbReference type="PATRIC" id="fig|1121014.3.peg.2267"/>
<dbReference type="Proteomes" id="UP000029085">
    <property type="component" value="Unassembled WGS sequence"/>
</dbReference>
<accession>A0A087MFU8</accession>
<reference evidence="3" key="1">
    <citation type="submission" date="2013-08" db="EMBL/GenBank/DDBJ databases">
        <title>Genome sequencing of Arenimonas donghaensis.</title>
        <authorList>
            <person name="Chen F."/>
            <person name="Wang G."/>
        </authorList>
    </citation>
    <scope>NUCLEOTIDE SEQUENCE [LARGE SCALE GENOMIC DNA]</scope>
    <source>
        <strain evidence="3">HO3-R19</strain>
    </source>
</reference>
<feature type="region of interest" description="Disordered" evidence="1">
    <location>
        <begin position="33"/>
        <end position="57"/>
    </location>
</feature>
<comment type="caution">
    <text evidence="2">The sequence shown here is derived from an EMBL/GenBank/DDBJ whole genome shotgun (WGS) entry which is preliminary data.</text>
</comment>
<organism evidence="2 3">
    <name type="scientific">Arenimonas donghaensis DSM 18148 = HO3-R19</name>
    <dbReference type="NCBI Taxonomy" id="1121014"/>
    <lineage>
        <taxon>Bacteria</taxon>
        <taxon>Pseudomonadati</taxon>
        <taxon>Pseudomonadota</taxon>
        <taxon>Gammaproteobacteria</taxon>
        <taxon>Lysobacterales</taxon>
        <taxon>Lysobacteraceae</taxon>
        <taxon>Arenimonas</taxon>
    </lineage>
</organism>
<name>A0A087MFU8_9GAMM</name>
<evidence type="ECO:0000313" key="2">
    <source>
        <dbReference type="EMBL" id="KFL35751.1"/>
    </source>
</evidence>
<keyword evidence="3" id="KW-1185">Reference proteome</keyword>
<reference evidence="2 3" key="2">
    <citation type="journal article" date="2015" name="Stand. Genomic Sci.">
        <title>High quality draft genomic sequence of Arenimonas donghaensis DSM 18148(T).</title>
        <authorList>
            <person name="Chen F."/>
            <person name="Wang H."/>
            <person name="Cao Y."/>
            <person name="Li X."/>
            <person name="Wang G."/>
        </authorList>
    </citation>
    <scope>NUCLEOTIDE SEQUENCE [LARGE SCALE GENOMIC DNA]</scope>
    <source>
        <strain evidence="2 3">HO3-R19</strain>
    </source>
</reference>
<proteinExistence type="predicted"/>
<evidence type="ECO:0000256" key="1">
    <source>
        <dbReference type="SAM" id="MobiDB-lite"/>
    </source>
</evidence>
<dbReference type="OrthoDB" id="5966693at2"/>
<sequence length="307" mass="33054">MNRNQSLALALGLIGVAAALAWRWHSASGPEMPLPPAADVPAESGHPVDPPPAGTPVAVARFDDAGPARPLAMPGPIEDLAARAGAGDALAACQLARELGECRSKKFLRDIATESDEYGSTPRCEVLLAQHRDKHFDWLRQAAHAGEPEAMLRYAQGEGFGMSGASFDYLRSPRFDTWRREAPAMLEALVKAGYPEALVTRMMANDPLMGGPLAGALPPDPVTDQAYADLFLLLQGDGRLRALAQARLRNQPDSVVREQARDLAMRWHQDYFKGHTYDFQAFEANGGFALMQAQGKTCSVAPGEATP</sequence>
<protein>
    <submittedName>
        <fullName evidence="2">Uncharacterized protein</fullName>
    </submittedName>
</protein>
<dbReference type="RefSeq" id="WP_034225275.1">
    <property type="nucleotide sequence ID" value="NZ_AVCJ01000048.1"/>
</dbReference>